<accession>A0A101M2T2</accession>
<evidence type="ECO:0000313" key="1">
    <source>
        <dbReference type="EMBL" id="KUM49815.1"/>
    </source>
</evidence>
<gene>
    <name evidence="1" type="ORF">ABT39_MTgene3042</name>
</gene>
<proteinExistence type="predicted"/>
<organism evidence="1">
    <name type="scientific">Picea glauca</name>
    <name type="common">White spruce</name>
    <name type="synonym">Pinus glauca</name>
    <dbReference type="NCBI Taxonomy" id="3330"/>
    <lineage>
        <taxon>Eukaryota</taxon>
        <taxon>Viridiplantae</taxon>
        <taxon>Streptophyta</taxon>
        <taxon>Embryophyta</taxon>
        <taxon>Tracheophyta</taxon>
        <taxon>Spermatophyta</taxon>
        <taxon>Pinopsida</taxon>
        <taxon>Pinidae</taxon>
        <taxon>Conifers I</taxon>
        <taxon>Pinales</taxon>
        <taxon>Pinaceae</taxon>
        <taxon>Picea</taxon>
    </lineage>
</organism>
<name>A0A101M2T2_PICGL</name>
<reference evidence="1" key="1">
    <citation type="journal article" date="2015" name="Genome Biol. Evol.">
        <title>Organellar Genomes of White Spruce (Picea glauca): Assembly and Annotation.</title>
        <authorList>
            <person name="Jackman S.D."/>
            <person name="Warren R.L."/>
            <person name="Gibb E.A."/>
            <person name="Vandervalk B.P."/>
            <person name="Mohamadi H."/>
            <person name="Chu J."/>
            <person name="Raymond A."/>
            <person name="Pleasance S."/>
            <person name="Coope R."/>
            <person name="Wildung M.R."/>
            <person name="Ritland C.E."/>
            <person name="Bousquet J."/>
            <person name="Jones S.J."/>
            <person name="Bohlmann J."/>
            <person name="Birol I."/>
        </authorList>
    </citation>
    <scope>NUCLEOTIDE SEQUENCE [LARGE SCALE GENOMIC DNA]</scope>
    <source>
        <tissue evidence="1">Flushing bud</tissue>
    </source>
</reference>
<dbReference type="EMBL" id="LKAM01000002">
    <property type="protein sequence ID" value="KUM49815.1"/>
    <property type="molecule type" value="Genomic_DNA"/>
</dbReference>
<comment type="caution">
    <text evidence="1">The sequence shown here is derived from an EMBL/GenBank/DDBJ whole genome shotgun (WGS) entry which is preliminary data.</text>
</comment>
<protein>
    <submittedName>
        <fullName evidence="1">Uncharacterized protein</fullName>
    </submittedName>
</protein>
<keyword evidence="1" id="KW-0496">Mitochondrion</keyword>
<sequence length="90" mass="9924">MGILLKSSPRTSFYSLGSALRERVAAPRSTILGNGLSANPYIDVLPSLGSSGRIIPHSNASRFLFIYIIALQTLWLNHLLGQSRYIEHID</sequence>
<geneLocation type="mitochondrion" evidence="1"/>
<dbReference type="AlphaFoldDB" id="A0A101M2T2"/>